<dbReference type="Proteomes" id="UP000189738">
    <property type="component" value="Chromosome"/>
</dbReference>
<dbReference type="EMBL" id="MAHS01000015">
    <property type="protein sequence ID" value="OPB47271.1"/>
    <property type="molecule type" value="Genomic_DNA"/>
</dbReference>
<proteinExistence type="predicted"/>
<dbReference type="RefSeq" id="WP_078675704.1">
    <property type="nucleotide sequence ID" value="NZ_CP014339.1"/>
</dbReference>
<organism evidence="2">
    <name type="scientific">Elizabethkingia anophelis</name>
    <dbReference type="NCBI Taxonomy" id="1117645"/>
    <lineage>
        <taxon>Bacteria</taxon>
        <taxon>Pseudomonadati</taxon>
        <taxon>Bacteroidota</taxon>
        <taxon>Flavobacteriia</taxon>
        <taxon>Flavobacteriales</taxon>
        <taxon>Weeksellaceae</taxon>
        <taxon>Elizabethkingia</taxon>
    </lineage>
</organism>
<evidence type="ECO:0000313" key="3">
    <source>
        <dbReference type="Proteomes" id="UP000189738"/>
    </source>
</evidence>
<reference evidence="2" key="2">
    <citation type="submission" date="2016-06" db="EMBL/GenBank/DDBJ databases">
        <authorList>
            <person name="Nicholson A.C."/>
        </authorList>
    </citation>
    <scope>NUCLEOTIDE SEQUENCE [LARGE SCALE GENOMIC DNA]</scope>
    <source>
        <strain evidence="2">E6809</strain>
    </source>
</reference>
<evidence type="ECO:0000313" key="2">
    <source>
        <dbReference type="EMBL" id="OPB47271.1"/>
    </source>
</evidence>
<dbReference type="EMBL" id="CP014339">
    <property type="protein sequence ID" value="AQX49516.1"/>
    <property type="molecule type" value="Genomic_DNA"/>
</dbReference>
<evidence type="ECO:0008006" key="4">
    <source>
        <dbReference type="Google" id="ProtNLM"/>
    </source>
</evidence>
<dbReference type="AlphaFoldDB" id="A0A494J1G1"/>
<sequence>MKQNNKTTEKYMKKLLLFLSVFLFVWGKSQMTFSGKTINDEGQNQGGIQVYNMRTGISVVSNSEGDFSIDARPGDEVRLVSTHFVRTNMILTEESFKNKQTIQLAPFVKEIAGVQLDKVSMKERVAIMQNNIGLPPPPKKPREVPPPTAKQVGSLRYALSNLNLNNLYKNLSGDARRMRSLYRYEDAEENLTWVTESLGNDYFEENKIPKDRQKEFVQFVMGKENLLTPIKARNIAAVEFALSRYAPDFIKLIDQKGP</sequence>
<reference evidence="1 3" key="1">
    <citation type="submission" date="2016-02" db="EMBL/GenBank/DDBJ databases">
        <authorList>
            <person name="Nicholson A.C."/>
            <person name="Humrighouse B.W."/>
            <person name="Loparev V."/>
            <person name="Emery B."/>
            <person name="Graziano J."/>
            <person name="McQuiston J.R."/>
        </authorList>
    </citation>
    <scope>NUCLEOTIDE SEQUENCE [LARGE SCALE GENOMIC DNA]</scope>
    <source>
        <strain evidence="1 3">E6809</strain>
    </source>
</reference>
<gene>
    <name evidence="1" type="ORF">AYC66_01965</name>
    <name evidence="2" type="ORF">BAY09_07715</name>
</gene>
<accession>A0A494J1G1</accession>
<protein>
    <recommendedName>
        <fullName evidence="4">Carboxypeptidase-like regulatory domain-containing protein</fullName>
    </recommendedName>
</protein>
<evidence type="ECO:0000313" key="1">
    <source>
        <dbReference type="EMBL" id="AQX49516.1"/>
    </source>
</evidence>
<name>A0A494J1G1_9FLAO</name>